<organism evidence="1 2">
    <name type="scientific">Tritrichomonas musculus</name>
    <dbReference type="NCBI Taxonomy" id="1915356"/>
    <lineage>
        <taxon>Eukaryota</taxon>
        <taxon>Metamonada</taxon>
        <taxon>Parabasalia</taxon>
        <taxon>Tritrichomonadida</taxon>
        <taxon>Tritrichomonadidae</taxon>
        <taxon>Tritrichomonas</taxon>
    </lineage>
</organism>
<proteinExistence type="predicted"/>
<protein>
    <submittedName>
        <fullName evidence="1">Uncharacterized protein</fullName>
    </submittedName>
</protein>
<gene>
    <name evidence="1" type="ORF">M9Y10_028177</name>
</gene>
<evidence type="ECO:0000313" key="2">
    <source>
        <dbReference type="Proteomes" id="UP001470230"/>
    </source>
</evidence>
<reference evidence="1 2" key="1">
    <citation type="submission" date="2024-04" db="EMBL/GenBank/DDBJ databases">
        <title>Tritrichomonas musculus Genome.</title>
        <authorList>
            <person name="Alves-Ferreira E."/>
            <person name="Grigg M."/>
            <person name="Lorenzi H."/>
            <person name="Galac M."/>
        </authorList>
    </citation>
    <scope>NUCLEOTIDE SEQUENCE [LARGE SCALE GENOMIC DNA]</scope>
    <source>
        <strain evidence="1 2">EAF2021</strain>
    </source>
</reference>
<keyword evidence="2" id="KW-1185">Reference proteome</keyword>
<sequence>MVSNIKNIVTVLRKNESIQFIGKVCPTLVETRWIYLYDILEFIELYKNDILTIFMELETNFSICSVGKYIKELLSYLKIDEFKLIDDVFKDLYIILISRIKSNNFDLVITAYFLSSEGRSHFRKQNRSSVDMFVEEETHYNYPPLQYFPFVLTKDPIKTDNVHQFLEKAINKSESEILSTSLLESDKEEEDSLLHKTFTQIYSQLQKKDFDLIINEDLFINMHIIAEKVIKSIATELNIIYSSEEFHVLI</sequence>
<comment type="caution">
    <text evidence="1">The sequence shown here is derived from an EMBL/GenBank/DDBJ whole genome shotgun (WGS) entry which is preliminary data.</text>
</comment>
<name>A0ABR2KJN0_9EUKA</name>
<dbReference type="Proteomes" id="UP001470230">
    <property type="component" value="Unassembled WGS sequence"/>
</dbReference>
<evidence type="ECO:0000313" key="1">
    <source>
        <dbReference type="EMBL" id="KAK8890976.1"/>
    </source>
</evidence>
<accession>A0ABR2KJN0</accession>
<dbReference type="EMBL" id="JAPFFF010000004">
    <property type="protein sequence ID" value="KAK8890976.1"/>
    <property type="molecule type" value="Genomic_DNA"/>
</dbReference>